<organism evidence="3 4">
    <name type="scientific">Orchesella cincta</name>
    <name type="common">Springtail</name>
    <name type="synonym">Podura cincta</name>
    <dbReference type="NCBI Taxonomy" id="48709"/>
    <lineage>
        <taxon>Eukaryota</taxon>
        <taxon>Metazoa</taxon>
        <taxon>Ecdysozoa</taxon>
        <taxon>Arthropoda</taxon>
        <taxon>Hexapoda</taxon>
        <taxon>Collembola</taxon>
        <taxon>Entomobryomorpha</taxon>
        <taxon>Entomobryoidea</taxon>
        <taxon>Orchesellidae</taxon>
        <taxon>Orchesellinae</taxon>
        <taxon>Orchesella</taxon>
    </lineage>
</organism>
<dbReference type="GO" id="GO:0005886">
    <property type="term" value="C:plasma membrane"/>
    <property type="evidence" value="ECO:0007669"/>
    <property type="project" value="TreeGrafter"/>
</dbReference>
<dbReference type="GO" id="GO:0005543">
    <property type="term" value="F:phospholipid binding"/>
    <property type="evidence" value="ECO:0007669"/>
    <property type="project" value="TreeGrafter"/>
</dbReference>
<dbReference type="PANTHER" id="PTHR12276">
    <property type="entry name" value="EPSIN/ENT-RELATED"/>
    <property type="match status" value="1"/>
</dbReference>
<proteinExistence type="predicted"/>
<sequence>MWKVRELADKVTNVVMNYTEIEAKVREATNDDPWGPTGSLKHELSQATYSYDLFPEVMGMLWKRIAENKRSPRRIYKSLLVLHHLLLHGSDRVVRATQDRLYEVRQLQDYHAVEDPGFTLNAIIPASGTETKDGEANVRHKAKEMVELIQDEERLRDERKKARKNRDKYVGIGSDKMMTSKWSDDYDYGNNEDEKTSPPSRSKSKPYSDSDADFSRSMSSSSNNNFKSKPSPPSPAMEAEDFDPRGGEGNDFGDFRSAPTIAATTKTAQSLSLFPSSTSNNTSSDFADFQSAFSETTASASVETASLPVGQTANNQQSDDLLGLSFDMGGVSGGTSQSSGLSSFNAPTSSNFLPQLGGPVGFPSGMVPPVSAAPVRQPVSLPGAFPPMGIPANNLQSPSPVVQFPSPVGFPQQQTSLVQTSAVPPAQFQQQQPMSMTSFSNDDALDLFGSSSSVPAAPVLQPATKASNGAIPSSNSASNNINNNSNPSLKGTTWSDLNISLSDLNLSRSNSKNSPVKTTINQMRAPSTTAANNFAAFSNN</sequence>
<dbReference type="Gene3D" id="1.25.40.90">
    <property type="match status" value="1"/>
</dbReference>
<dbReference type="FunFam" id="1.25.40.90:FF:000006">
    <property type="entry name" value="Clathrin interactor 1"/>
    <property type="match status" value="1"/>
</dbReference>
<gene>
    <name evidence="3" type="ORF">Ocin01_00482</name>
</gene>
<dbReference type="GO" id="GO:0030125">
    <property type="term" value="C:clathrin vesicle coat"/>
    <property type="evidence" value="ECO:0007669"/>
    <property type="project" value="TreeGrafter"/>
</dbReference>
<dbReference type="SMART" id="SM00273">
    <property type="entry name" value="ENTH"/>
    <property type="match status" value="1"/>
</dbReference>
<dbReference type="OrthoDB" id="4033880at2759"/>
<evidence type="ECO:0000313" key="3">
    <source>
        <dbReference type="EMBL" id="ODN06237.1"/>
    </source>
</evidence>
<dbReference type="GO" id="GO:0030276">
    <property type="term" value="F:clathrin binding"/>
    <property type="evidence" value="ECO:0007669"/>
    <property type="project" value="TreeGrafter"/>
</dbReference>
<dbReference type="GO" id="GO:0005768">
    <property type="term" value="C:endosome"/>
    <property type="evidence" value="ECO:0007669"/>
    <property type="project" value="TreeGrafter"/>
</dbReference>
<feature type="compositionally biased region" description="Low complexity" evidence="1">
    <location>
        <begin position="197"/>
        <end position="229"/>
    </location>
</feature>
<dbReference type="SUPFAM" id="SSF48464">
    <property type="entry name" value="ENTH/VHS domain"/>
    <property type="match status" value="1"/>
</dbReference>
<evidence type="ECO:0000256" key="1">
    <source>
        <dbReference type="SAM" id="MobiDB-lite"/>
    </source>
</evidence>
<dbReference type="GO" id="GO:0006897">
    <property type="term" value="P:endocytosis"/>
    <property type="evidence" value="ECO:0007669"/>
    <property type="project" value="TreeGrafter"/>
</dbReference>
<comment type="caution">
    <text evidence="3">The sequence shown here is derived from an EMBL/GenBank/DDBJ whole genome shotgun (WGS) entry which is preliminary data.</text>
</comment>
<feature type="region of interest" description="Disordered" evidence="1">
    <location>
        <begin position="180"/>
        <end position="257"/>
    </location>
</feature>
<dbReference type="PANTHER" id="PTHR12276:SF45">
    <property type="entry name" value="CLATHRIN INTERACTOR 1"/>
    <property type="match status" value="1"/>
</dbReference>
<feature type="domain" description="ENTH" evidence="2">
    <location>
        <begin position="13"/>
        <end position="159"/>
    </location>
</feature>
<dbReference type="PROSITE" id="PS50942">
    <property type="entry name" value="ENTH"/>
    <property type="match status" value="1"/>
</dbReference>
<dbReference type="InterPro" id="IPR013809">
    <property type="entry name" value="ENTH"/>
</dbReference>
<feature type="region of interest" description="Disordered" evidence="1">
    <location>
        <begin position="464"/>
        <end position="489"/>
    </location>
</feature>
<keyword evidence="4" id="KW-1185">Reference proteome</keyword>
<dbReference type="OMA" id="MNDAIMN"/>
<dbReference type="EMBL" id="LJIJ01000009">
    <property type="protein sequence ID" value="ODN06237.1"/>
    <property type="molecule type" value="Genomic_DNA"/>
</dbReference>
<feature type="compositionally biased region" description="Low complexity" evidence="1">
    <location>
        <begin position="467"/>
        <end position="488"/>
    </location>
</feature>
<name>A0A1D2NLX8_ORCCI</name>
<dbReference type="Proteomes" id="UP000094527">
    <property type="component" value="Unassembled WGS sequence"/>
</dbReference>
<dbReference type="Pfam" id="PF01417">
    <property type="entry name" value="ENTH"/>
    <property type="match status" value="1"/>
</dbReference>
<evidence type="ECO:0000313" key="4">
    <source>
        <dbReference type="Proteomes" id="UP000094527"/>
    </source>
</evidence>
<evidence type="ECO:0000259" key="2">
    <source>
        <dbReference type="PROSITE" id="PS50942"/>
    </source>
</evidence>
<accession>A0A1D2NLX8</accession>
<dbReference type="AlphaFoldDB" id="A0A1D2NLX8"/>
<dbReference type="STRING" id="48709.A0A1D2NLX8"/>
<dbReference type="InterPro" id="IPR008942">
    <property type="entry name" value="ENTH_VHS"/>
</dbReference>
<reference evidence="3 4" key="1">
    <citation type="journal article" date="2016" name="Genome Biol. Evol.">
        <title>Gene Family Evolution Reflects Adaptation to Soil Environmental Stressors in the Genome of the Collembolan Orchesella cincta.</title>
        <authorList>
            <person name="Faddeeva-Vakhrusheva A."/>
            <person name="Derks M.F."/>
            <person name="Anvar S.Y."/>
            <person name="Agamennone V."/>
            <person name="Suring W."/>
            <person name="Smit S."/>
            <person name="van Straalen N.M."/>
            <person name="Roelofs D."/>
        </authorList>
    </citation>
    <scope>NUCLEOTIDE SEQUENCE [LARGE SCALE GENOMIC DNA]</scope>
    <source>
        <tissue evidence="3">Mixed pool</tissue>
    </source>
</reference>
<protein>
    <submittedName>
        <fullName evidence="3">Clathrin interactor 1</fullName>
    </submittedName>
</protein>